<proteinExistence type="predicted"/>
<dbReference type="RefSeq" id="WP_106581481.1">
    <property type="nucleotide sequence ID" value="NZ_PYGA01000002.1"/>
</dbReference>
<dbReference type="OrthoDB" id="3436373at2"/>
<reference evidence="3 4" key="1">
    <citation type="submission" date="2018-03" db="EMBL/GenBank/DDBJ databases">
        <title>Genomic Encyclopedia of Archaeal and Bacterial Type Strains, Phase II (KMG-II): from individual species to whole genera.</title>
        <authorList>
            <person name="Goeker M."/>
        </authorList>
    </citation>
    <scope>NUCLEOTIDE SEQUENCE [LARGE SCALE GENOMIC DNA]</scope>
    <source>
        <strain evidence="3 4">DSM 45312</strain>
    </source>
</reference>
<feature type="compositionally biased region" description="Basic and acidic residues" evidence="2">
    <location>
        <begin position="7"/>
        <end position="19"/>
    </location>
</feature>
<sequence>MVLGRRKTGEDARRRHAEDETLAGRLPELLDTVESAEAALRAANAEGAEVEDLHARGVALDTALTDAMRAAYAQERTLIGARGYDDRIYRRKRLAAPKVKAATQAAEHLLTLREAHRLHGIERVPTSPAGI</sequence>
<gene>
    <name evidence="3" type="ORF">CLV63_102252</name>
</gene>
<name>A0A2P8DSD0_9ACTN</name>
<evidence type="ECO:0000256" key="1">
    <source>
        <dbReference type="SAM" id="Coils"/>
    </source>
</evidence>
<evidence type="ECO:0000256" key="2">
    <source>
        <dbReference type="SAM" id="MobiDB-lite"/>
    </source>
</evidence>
<dbReference type="EMBL" id="PYGA01000002">
    <property type="protein sequence ID" value="PSL00126.1"/>
    <property type="molecule type" value="Genomic_DNA"/>
</dbReference>
<dbReference type="AlphaFoldDB" id="A0A2P8DSD0"/>
<accession>A0A2P8DSD0</accession>
<evidence type="ECO:0000313" key="4">
    <source>
        <dbReference type="Proteomes" id="UP000240542"/>
    </source>
</evidence>
<protein>
    <submittedName>
        <fullName evidence="3">Uncharacterized protein</fullName>
    </submittedName>
</protein>
<dbReference type="Proteomes" id="UP000240542">
    <property type="component" value="Unassembled WGS sequence"/>
</dbReference>
<comment type="caution">
    <text evidence="3">The sequence shown here is derived from an EMBL/GenBank/DDBJ whole genome shotgun (WGS) entry which is preliminary data.</text>
</comment>
<evidence type="ECO:0000313" key="3">
    <source>
        <dbReference type="EMBL" id="PSL00126.1"/>
    </source>
</evidence>
<feature type="coiled-coil region" evidence="1">
    <location>
        <begin position="26"/>
        <end position="53"/>
    </location>
</feature>
<organism evidence="3 4">
    <name type="scientific">Murinocardiopsis flavida</name>
    <dbReference type="NCBI Taxonomy" id="645275"/>
    <lineage>
        <taxon>Bacteria</taxon>
        <taxon>Bacillati</taxon>
        <taxon>Actinomycetota</taxon>
        <taxon>Actinomycetes</taxon>
        <taxon>Streptosporangiales</taxon>
        <taxon>Nocardiopsidaceae</taxon>
        <taxon>Murinocardiopsis</taxon>
    </lineage>
</organism>
<keyword evidence="4" id="KW-1185">Reference proteome</keyword>
<feature type="region of interest" description="Disordered" evidence="2">
    <location>
        <begin position="1"/>
        <end position="20"/>
    </location>
</feature>
<keyword evidence="1" id="KW-0175">Coiled coil</keyword>